<feature type="non-terminal residue" evidence="2">
    <location>
        <position position="222"/>
    </location>
</feature>
<evidence type="ECO:0000313" key="2">
    <source>
        <dbReference type="EMBL" id="GAU13759.1"/>
    </source>
</evidence>
<evidence type="ECO:0000313" key="3">
    <source>
        <dbReference type="Proteomes" id="UP000242715"/>
    </source>
</evidence>
<evidence type="ECO:0000259" key="1">
    <source>
        <dbReference type="Pfam" id="PF20073"/>
    </source>
</evidence>
<accession>A0A2Z6LHQ8</accession>
<organism evidence="2 3">
    <name type="scientific">Trifolium subterraneum</name>
    <name type="common">Subterranean clover</name>
    <dbReference type="NCBI Taxonomy" id="3900"/>
    <lineage>
        <taxon>Eukaryota</taxon>
        <taxon>Viridiplantae</taxon>
        <taxon>Streptophyta</taxon>
        <taxon>Embryophyta</taxon>
        <taxon>Tracheophyta</taxon>
        <taxon>Spermatophyta</taxon>
        <taxon>Magnoliopsida</taxon>
        <taxon>eudicotyledons</taxon>
        <taxon>Gunneridae</taxon>
        <taxon>Pentapetalae</taxon>
        <taxon>rosids</taxon>
        <taxon>fabids</taxon>
        <taxon>Fabales</taxon>
        <taxon>Fabaceae</taxon>
        <taxon>Papilionoideae</taxon>
        <taxon>50 kb inversion clade</taxon>
        <taxon>NPAAA clade</taxon>
        <taxon>Hologalegina</taxon>
        <taxon>IRL clade</taxon>
        <taxon>Trifolieae</taxon>
        <taxon>Trifolium</taxon>
    </lineage>
</organism>
<feature type="domain" description="DUF6469" evidence="1">
    <location>
        <begin position="83"/>
        <end position="208"/>
    </location>
</feature>
<dbReference type="InterPro" id="IPR045529">
    <property type="entry name" value="DUF6469"/>
</dbReference>
<dbReference type="Proteomes" id="UP000242715">
    <property type="component" value="Unassembled WGS sequence"/>
</dbReference>
<protein>
    <recommendedName>
        <fullName evidence="1">DUF6469 domain-containing protein</fullName>
    </recommendedName>
</protein>
<keyword evidence="3" id="KW-1185">Reference proteome</keyword>
<dbReference type="Pfam" id="PF20073">
    <property type="entry name" value="DUF6469"/>
    <property type="match status" value="1"/>
</dbReference>
<dbReference type="AlphaFoldDB" id="A0A2Z6LHQ8"/>
<name>A0A2Z6LHQ8_TRISU</name>
<dbReference type="EMBL" id="DF973140">
    <property type="protein sequence ID" value="GAU13759.1"/>
    <property type="molecule type" value="Genomic_DNA"/>
</dbReference>
<reference evidence="3" key="1">
    <citation type="journal article" date="2017" name="Front. Plant Sci.">
        <title>Climate Clever Clovers: New Paradigm to Reduce the Environmental Footprint of Ruminants by Breeding Low Methanogenic Forages Utilizing Haplotype Variation.</title>
        <authorList>
            <person name="Kaur P."/>
            <person name="Appels R."/>
            <person name="Bayer P.E."/>
            <person name="Keeble-Gagnere G."/>
            <person name="Wang J."/>
            <person name="Hirakawa H."/>
            <person name="Shirasawa K."/>
            <person name="Vercoe P."/>
            <person name="Stefanova K."/>
            <person name="Durmic Z."/>
            <person name="Nichols P."/>
            <person name="Revell C."/>
            <person name="Isobe S.N."/>
            <person name="Edwards D."/>
            <person name="Erskine W."/>
        </authorList>
    </citation>
    <scope>NUCLEOTIDE SEQUENCE [LARGE SCALE GENOMIC DNA]</scope>
    <source>
        <strain evidence="3">cv. Daliak</strain>
    </source>
</reference>
<dbReference type="OrthoDB" id="3156807at2759"/>
<proteinExistence type="predicted"/>
<gene>
    <name evidence="2" type="ORF">TSUD_82680</name>
</gene>
<sequence>MNPSTSRKKKKKATYYDDHNFINTIFSWSLQDIFNEDLYTNKVDYIDLYFKSIEQYFKSFVYPLLEETRAQICSSMEILSSLPYAEVLSLEKKLSHSCGRNHYVVKTDTWKNSSSGYGKELYKTLSGDVFILTDFKPESVNDLTRSGKMWSFVLSAGVLHDTELISTFKVTASKDIDIDETGQKSLFIIFLTNITPNRWIWNALHMGGDSKLVERILCPTDV</sequence>